<dbReference type="SMART" id="SM00487">
    <property type="entry name" value="DEXDc"/>
    <property type="match status" value="1"/>
</dbReference>
<dbReference type="Gene3D" id="3.40.50.300">
    <property type="entry name" value="P-loop containing nucleotide triphosphate hydrolases"/>
    <property type="match status" value="2"/>
</dbReference>
<feature type="compositionally biased region" description="Basic and acidic residues" evidence="8">
    <location>
        <begin position="487"/>
        <end position="504"/>
    </location>
</feature>
<evidence type="ECO:0000256" key="7">
    <source>
        <dbReference type="RuleBase" id="RU000492"/>
    </source>
</evidence>
<feature type="region of interest" description="Disordered" evidence="8">
    <location>
        <begin position="652"/>
        <end position="718"/>
    </location>
</feature>
<dbReference type="PROSITE" id="PS51192">
    <property type="entry name" value="HELICASE_ATP_BIND_1"/>
    <property type="match status" value="1"/>
</dbReference>
<feature type="compositionally biased region" description="Basic and acidic residues" evidence="8">
    <location>
        <begin position="455"/>
        <end position="465"/>
    </location>
</feature>
<dbReference type="AlphaFoldDB" id="A0A8S4BT85"/>
<accession>A0A8S4BT85</accession>
<dbReference type="Proteomes" id="UP000677803">
    <property type="component" value="Unassembled WGS sequence"/>
</dbReference>
<keyword evidence="3 7" id="KW-0378">Hydrolase</keyword>
<evidence type="ECO:0000256" key="4">
    <source>
        <dbReference type="ARBA" id="ARBA00022806"/>
    </source>
</evidence>
<dbReference type="InterPro" id="IPR011545">
    <property type="entry name" value="DEAD/DEAH_box_helicase_dom"/>
</dbReference>
<dbReference type="Pfam" id="PF00271">
    <property type="entry name" value="Helicase_C"/>
    <property type="match status" value="1"/>
</dbReference>
<feature type="domain" description="Helicase ATP-binding" evidence="9">
    <location>
        <begin position="58"/>
        <end position="229"/>
    </location>
</feature>
<dbReference type="InterPro" id="IPR027417">
    <property type="entry name" value="P-loop_NTPase"/>
</dbReference>
<feature type="domain" description="DEAD-box RNA helicase Q" evidence="11">
    <location>
        <begin position="27"/>
        <end position="55"/>
    </location>
</feature>
<feature type="short sequence motif" description="Q motif" evidence="6">
    <location>
        <begin position="27"/>
        <end position="55"/>
    </location>
</feature>
<dbReference type="EC" id="3.6.4.13" evidence="1"/>
<feature type="compositionally biased region" description="Polar residues" evidence="8">
    <location>
        <begin position="665"/>
        <end position="683"/>
    </location>
</feature>
<dbReference type="GO" id="GO:0005524">
    <property type="term" value="F:ATP binding"/>
    <property type="evidence" value="ECO:0007669"/>
    <property type="project" value="UniProtKB-KW"/>
</dbReference>
<dbReference type="InterPro" id="IPR014001">
    <property type="entry name" value="Helicase_ATP-bd"/>
</dbReference>
<dbReference type="SMART" id="SM00490">
    <property type="entry name" value="HELICc"/>
    <property type="match status" value="1"/>
</dbReference>
<evidence type="ECO:0000256" key="2">
    <source>
        <dbReference type="ARBA" id="ARBA00022741"/>
    </source>
</evidence>
<evidence type="ECO:0000256" key="6">
    <source>
        <dbReference type="PROSITE-ProRule" id="PRU00552"/>
    </source>
</evidence>
<dbReference type="SUPFAM" id="SSF52540">
    <property type="entry name" value="P-loop containing nucleoside triphosphate hydrolases"/>
    <property type="match status" value="1"/>
</dbReference>
<keyword evidence="2 7" id="KW-0547">Nucleotide-binding</keyword>
<organism evidence="12 13">
    <name type="scientific">Menidia menidia</name>
    <name type="common">Atlantic silverside</name>
    <dbReference type="NCBI Taxonomy" id="238744"/>
    <lineage>
        <taxon>Eukaryota</taxon>
        <taxon>Metazoa</taxon>
        <taxon>Chordata</taxon>
        <taxon>Craniata</taxon>
        <taxon>Vertebrata</taxon>
        <taxon>Euteleostomi</taxon>
        <taxon>Actinopterygii</taxon>
        <taxon>Neopterygii</taxon>
        <taxon>Teleostei</taxon>
        <taxon>Neoteleostei</taxon>
        <taxon>Acanthomorphata</taxon>
        <taxon>Ovalentaria</taxon>
        <taxon>Atherinomorphae</taxon>
        <taxon>Atheriniformes</taxon>
        <taxon>Atherinopsidae</taxon>
        <taxon>Menidiinae</taxon>
        <taxon>Menidia</taxon>
    </lineage>
</organism>
<feature type="region of interest" description="Disordered" evidence="8">
    <location>
        <begin position="553"/>
        <end position="635"/>
    </location>
</feature>
<dbReference type="PROSITE" id="PS51195">
    <property type="entry name" value="Q_MOTIF"/>
    <property type="match status" value="1"/>
</dbReference>
<evidence type="ECO:0000259" key="10">
    <source>
        <dbReference type="PROSITE" id="PS51194"/>
    </source>
</evidence>
<dbReference type="InterPro" id="IPR014014">
    <property type="entry name" value="RNA_helicase_DEAD_Q_motif"/>
</dbReference>
<feature type="compositionally biased region" description="Basic and acidic residues" evidence="8">
    <location>
        <begin position="553"/>
        <end position="567"/>
    </location>
</feature>
<dbReference type="GO" id="GO:0003676">
    <property type="term" value="F:nucleic acid binding"/>
    <property type="evidence" value="ECO:0007669"/>
    <property type="project" value="InterPro"/>
</dbReference>
<dbReference type="GO" id="GO:0016787">
    <property type="term" value="F:hydrolase activity"/>
    <property type="evidence" value="ECO:0007669"/>
    <property type="project" value="UniProtKB-KW"/>
</dbReference>
<feature type="compositionally biased region" description="Basic and acidic residues" evidence="8">
    <location>
        <begin position="610"/>
        <end position="623"/>
    </location>
</feature>
<dbReference type="Pfam" id="PF00270">
    <property type="entry name" value="DEAD"/>
    <property type="match status" value="1"/>
</dbReference>
<dbReference type="InterPro" id="IPR001650">
    <property type="entry name" value="Helicase_C-like"/>
</dbReference>
<dbReference type="PROSITE" id="PS00039">
    <property type="entry name" value="DEAD_ATP_HELICASE"/>
    <property type="match status" value="1"/>
</dbReference>
<evidence type="ECO:0000256" key="3">
    <source>
        <dbReference type="ARBA" id="ARBA00022801"/>
    </source>
</evidence>
<name>A0A8S4BT85_9TELE</name>
<evidence type="ECO:0000313" key="13">
    <source>
        <dbReference type="Proteomes" id="UP000677803"/>
    </source>
</evidence>
<protein>
    <recommendedName>
        <fullName evidence="1">RNA helicase</fullName>
        <ecNumber evidence="1">3.6.4.13</ecNumber>
    </recommendedName>
</protein>
<dbReference type="GO" id="GO:0003724">
    <property type="term" value="F:RNA helicase activity"/>
    <property type="evidence" value="ECO:0007669"/>
    <property type="project" value="UniProtKB-EC"/>
</dbReference>
<dbReference type="CDD" id="cd17943">
    <property type="entry name" value="DEADc_DDX20"/>
    <property type="match status" value="1"/>
</dbReference>
<dbReference type="PROSITE" id="PS51194">
    <property type="entry name" value="HELICASE_CTER"/>
    <property type="match status" value="1"/>
</dbReference>
<evidence type="ECO:0000256" key="1">
    <source>
        <dbReference type="ARBA" id="ARBA00012552"/>
    </source>
</evidence>
<sequence>MAASVKKAAHDIETRKRTDDVLLAEGIDFGSLLLSQAVLDGLSASGFHKPSPIQLKAIPLGRCGLDLIVQAKSGTGKTCVFCTIALDSLILENRTTQVLVLAPTREIAVQIHSVVMAIGCAMEGLECHVFIGGRPVSQDKVHLKNCHIAVGSPGRIKQLIELGMLSTTSIRLFVLDEADKLLEEGSFQEQINWIFSSLPVNKQMLALSATYPESLAQHLTRYMNEPTFVRLNPRDMGLKGLKQYYKLVQSHPLPHKVFEEKVQHLLDLFSKIPFNQSLVFSNLHTRAQHLADVLSSKGLPAVCISGGLSQDQRLEAMSKLKQYQCRVLISTDLTSRGIDADKVNLVVNLDVPQDWETYMHRIGRAGRFGTQGLAVTYCCHGEEENKMMAIAQKCALSLSPLPSTLEPGLMDEPCDWDVCAEASTPESVSQLFSRAQKKKRTKTVAPLPDPIADQDVEHRKPEETHPGQNRPLHVEESPRQMSSKRHVVPEHSASESTPTRKELQDALPKIPPLSSFKNRSRFVPFQEAEQDFHDFISSGLGRSVEVIRIFGSREDGGTNDQSGHRESVILNDDSVYNPSFTQRRKCFKSDVSPQRPLSDPSNSQSDLEDEKTLESSNETKGDESGEVTVSPMEPTPAVQKLYAPRIHEKTPHATSVRALPHHEGSQSALSTKVSRQPNQNVQAQAGWDGSNTVKKESRKDSRKVKGEPRRQNNEEDLMETEEWSSEAYWRAHYRAWRDYYTSMSTFQEQGYESYYNAAHSWMAAYRMNAVYMNELMKR</sequence>
<evidence type="ECO:0000256" key="8">
    <source>
        <dbReference type="SAM" id="MobiDB-lite"/>
    </source>
</evidence>
<dbReference type="EMBL" id="CAJRST010041110">
    <property type="protein sequence ID" value="CAG6021525.1"/>
    <property type="molecule type" value="Genomic_DNA"/>
</dbReference>
<comment type="similarity">
    <text evidence="7">Belongs to the DEAD box helicase family.</text>
</comment>
<dbReference type="InterPro" id="IPR000629">
    <property type="entry name" value="RNA-helicase_DEAD-box_CS"/>
</dbReference>
<evidence type="ECO:0000259" key="9">
    <source>
        <dbReference type="PROSITE" id="PS51192"/>
    </source>
</evidence>
<dbReference type="OrthoDB" id="434041at2759"/>
<feature type="domain" description="Helicase C-terminal" evidence="10">
    <location>
        <begin position="264"/>
        <end position="409"/>
    </location>
</feature>
<evidence type="ECO:0000313" key="12">
    <source>
        <dbReference type="EMBL" id="CAG6021525.1"/>
    </source>
</evidence>
<proteinExistence type="inferred from homology"/>
<feature type="region of interest" description="Disordered" evidence="8">
    <location>
        <begin position="430"/>
        <end position="516"/>
    </location>
</feature>
<keyword evidence="5 7" id="KW-0067">ATP-binding</keyword>
<evidence type="ECO:0000259" key="11">
    <source>
        <dbReference type="PROSITE" id="PS51195"/>
    </source>
</evidence>
<dbReference type="PANTHER" id="PTHR47958">
    <property type="entry name" value="ATP-DEPENDENT RNA HELICASE DBP3"/>
    <property type="match status" value="1"/>
</dbReference>
<reference evidence="12" key="1">
    <citation type="submission" date="2021-05" db="EMBL/GenBank/DDBJ databases">
        <authorList>
            <person name="Tigano A."/>
        </authorList>
    </citation>
    <scope>NUCLEOTIDE SEQUENCE</scope>
</reference>
<dbReference type="CDD" id="cd18787">
    <property type="entry name" value="SF2_C_DEAD"/>
    <property type="match status" value="1"/>
</dbReference>
<feature type="compositionally biased region" description="Basic and acidic residues" evidence="8">
    <location>
        <begin position="693"/>
        <end position="713"/>
    </location>
</feature>
<comment type="caution">
    <text evidence="12">The sequence shown here is derived from an EMBL/GenBank/DDBJ whole genome shotgun (WGS) entry which is preliminary data.</text>
</comment>
<gene>
    <name evidence="12" type="ORF">MMEN_LOCUS21725</name>
</gene>
<keyword evidence="4 7" id="KW-0347">Helicase</keyword>
<evidence type="ECO:0000256" key="5">
    <source>
        <dbReference type="ARBA" id="ARBA00022840"/>
    </source>
</evidence>
<keyword evidence="13" id="KW-1185">Reference proteome</keyword>